<organism evidence="1 2">
    <name type="scientific">Actinomadura rubrisoli</name>
    <dbReference type="NCBI Taxonomy" id="2530368"/>
    <lineage>
        <taxon>Bacteria</taxon>
        <taxon>Bacillati</taxon>
        <taxon>Actinomycetota</taxon>
        <taxon>Actinomycetes</taxon>
        <taxon>Streptosporangiales</taxon>
        <taxon>Thermomonosporaceae</taxon>
        <taxon>Actinomadura</taxon>
    </lineage>
</organism>
<proteinExistence type="predicted"/>
<dbReference type="OrthoDB" id="3626511at2"/>
<name>A0A4R5B7Z5_9ACTN</name>
<evidence type="ECO:0000313" key="1">
    <source>
        <dbReference type="EMBL" id="TDD81515.1"/>
    </source>
</evidence>
<comment type="caution">
    <text evidence="1">The sequence shown here is derived from an EMBL/GenBank/DDBJ whole genome shotgun (WGS) entry which is preliminary data.</text>
</comment>
<dbReference type="RefSeq" id="WP_131896934.1">
    <property type="nucleotide sequence ID" value="NZ_SMKU01000136.1"/>
</dbReference>
<protein>
    <submittedName>
        <fullName evidence="1">Uncharacterized protein</fullName>
    </submittedName>
</protein>
<dbReference type="AlphaFoldDB" id="A0A4R5B7Z5"/>
<dbReference type="Proteomes" id="UP000294513">
    <property type="component" value="Unassembled WGS sequence"/>
</dbReference>
<gene>
    <name evidence="1" type="ORF">E1298_23990</name>
</gene>
<accession>A0A4R5B7Z5</accession>
<sequence>MRQLMVPPTSAERRAGLANVVPALDPRTGMEERPPDELTVYVARPSTWSRLAIAQVACTAEADPGVRRAMIVGLAIRDDEKIAGVRHVPEIGLLNAKGDSWPTFGCGQFRDLIAPSSRP</sequence>
<evidence type="ECO:0000313" key="2">
    <source>
        <dbReference type="Proteomes" id="UP000294513"/>
    </source>
</evidence>
<keyword evidence="2" id="KW-1185">Reference proteome</keyword>
<reference evidence="1 2" key="1">
    <citation type="submission" date="2019-03" db="EMBL/GenBank/DDBJ databases">
        <title>Draft genome sequences of novel Actinobacteria.</title>
        <authorList>
            <person name="Sahin N."/>
            <person name="Ay H."/>
            <person name="Saygin H."/>
        </authorList>
    </citation>
    <scope>NUCLEOTIDE SEQUENCE [LARGE SCALE GENOMIC DNA]</scope>
    <source>
        <strain evidence="1 2">H3C3</strain>
    </source>
</reference>
<dbReference type="EMBL" id="SMKU01000136">
    <property type="protein sequence ID" value="TDD81515.1"/>
    <property type="molecule type" value="Genomic_DNA"/>
</dbReference>